<evidence type="ECO:0000313" key="2">
    <source>
        <dbReference type="EMBL" id="SEK00912.1"/>
    </source>
</evidence>
<sequence>MTDFAVSIPVFTEQKGKRHTMRERIIKIIWSAIDRENDLRDTPIDVSAGEDTQLYGLNGQVDSLGLVSLVVEVESEIERKLGASVTLVSDRAMSARRSPFATIASLADYALSLTSEVTGV</sequence>
<keyword evidence="3" id="KW-1185">Reference proteome</keyword>
<dbReference type="EMBL" id="FNYE01000030">
    <property type="protein sequence ID" value="SEK00912.1"/>
    <property type="molecule type" value="Genomic_DNA"/>
</dbReference>
<dbReference type="InterPro" id="IPR036736">
    <property type="entry name" value="ACP-like_sf"/>
</dbReference>
<organism evidence="2 3">
    <name type="scientific">Paraburkholderia diazotrophica</name>
    <dbReference type="NCBI Taxonomy" id="667676"/>
    <lineage>
        <taxon>Bacteria</taxon>
        <taxon>Pseudomonadati</taxon>
        <taxon>Pseudomonadota</taxon>
        <taxon>Betaproteobacteria</taxon>
        <taxon>Burkholderiales</taxon>
        <taxon>Burkholderiaceae</taxon>
        <taxon>Paraburkholderia</taxon>
    </lineage>
</organism>
<dbReference type="Gene3D" id="1.10.1200.10">
    <property type="entry name" value="ACP-like"/>
    <property type="match status" value="1"/>
</dbReference>
<dbReference type="InterPro" id="IPR009081">
    <property type="entry name" value="PP-bd_ACP"/>
</dbReference>
<evidence type="ECO:0000259" key="1">
    <source>
        <dbReference type="PROSITE" id="PS50075"/>
    </source>
</evidence>
<feature type="domain" description="Carrier" evidence="1">
    <location>
        <begin position="20"/>
        <end position="114"/>
    </location>
</feature>
<dbReference type="AlphaFoldDB" id="A0A1H7DMQ4"/>
<dbReference type="STRING" id="667676.SAMN05192539_10304"/>
<protein>
    <recommendedName>
        <fullName evidence="1">Carrier domain-containing protein</fullName>
    </recommendedName>
</protein>
<accession>A0A1H7DMQ4</accession>
<reference evidence="3" key="1">
    <citation type="submission" date="2016-10" db="EMBL/GenBank/DDBJ databases">
        <authorList>
            <person name="Varghese N."/>
            <person name="Submissions S."/>
        </authorList>
    </citation>
    <scope>NUCLEOTIDE SEQUENCE [LARGE SCALE GENOMIC DNA]</scope>
    <source>
        <strain evidence="3">LMG 26031</strain>
    </source>
</reference>
<dbReference type="Proteomes" id="UP000198866">
    <property type="component" value="Unassembled WGS sequence"/>
</dbReference>
<dbReference type="RefSeq" id="WP_090871417.1">
    <property type="nucleotide sequence ID" value="NZ_FNYE01000030.1"/>
</dbReference>
<dbReference type="PROSITE" id="PS50075">
    <property type="entry name" value="CARRIER"/>
    <property type="match status" value="1"/>
</dbReference>
<evidence type="ECO:0000313" key="3">
    <source>
        <dbReference type="Proteomes" id="UP000198866"/>
    </source>
</evidence>
<name>A0A1H7DMQ4_9BURK</name>
<proteinExistence type="predicted"/>
<dbReference type="OrthoDB" id="4239100at2"/>
<gene>
    <name evidence="2" type="ORF">SAMN05192539_10304</name>
</gene>